<sequence>MMVAFSRFISRSSLDFAAGLLHSGAAFPSGAGAASVPALIGGCTPFESFVAFLSSLTAAALSFFFSDKSGFCSGSSSV</sequence>
<accession>A0A2M4B4S5</accession>
<protein>
    <submittedName>
        <fullName evidence="1">Putative secreted protein</fullName>
    </submittedName>
</protein>
<dbReference type="AlphaFoldDB" id="A0A2M4B4S5"/>
<reference evidence="1" key="1">
    <citation type="submission" date="2018-01" db="EMBL/GenBank/DDBJ databases">
        <title>An insight into the sialome of Amazonian anophelines.</title>
        <authorList>
            <person name="Ribeiro J.M."/>
            <person name="Scarpassa V."/>
            <person name="Calvo E."/>
        </authorList>
    </citation>
    <scope>NUCLEOTIDE SEQUENCE</scope>
    <source>
        <tissue evidence="1">Salivary glands</tissue>
    </source>
</reference>
<name>A0A2M4B4S5_9DIPT</name>
<dbReference type="EMBL" id="GGFK01014733">
    <property type="protein sequence ID" value="MBW48054.1"/>
    <property type="molecule type" value="Transcribed_RNA"/>
</dbReference>
<organism evidence="1">
    <name type="scientific">Anopheles triannulatus</name>
    <dbReference type="NCBI Taxonomy" id="58253"/>
    <lineage>
        <taxon>Eukaryota</taxon>
        <taxon>Metazoa</taxon>
        <taxon>Ecdysozoa</taxon>
        <taxon>Arthropoda</taxon>
        <taxon>Hexapoda</taxon>
        <taxon>Insecta</taxon>
        <taxon>Pterygota</taxon>
        <taxon>Neoptera</taxon>
        <taxon>Endopterygota</taxon>
        <taxon>Diptera</taxon>
        <taxon>Nematocera</taxon>
        <taxon>Culicoidea</taxon>
        <taxon>Culicidae</taxon>
        <taxon>Anophelinae</taxon>
        <taxon>Anopheles</taxon>
    </lineage>
</organism>
<evidence type="ECO:0000313" key="1">
    <source>
        <dbReference type="EMBL" id="MBW48054.1"/>
    </source>
</evidence>
<proteinExistence type="predicted"/>